<evidence type="ECO:0000313" key="4">
    <source>
        <dbReference type="Proteomes" id="UP000193309"/>
    </source>
</evidence>
<feature type="domain" description="Thioredoxin" evidence="2">
    <location>
        <begin position="25"/>
        <end position="101"/>
    </location>
</feature>
<protein>
    <submittedName>
        <fullName evidence="3">Thioredoxin 1</fullName>
    </submittedName>
</protein>
<feature type="region of interest" description="Disordered" evidence="1">
    <location>
        <begin position="1"/>
        <end position="21"/>
    </location>
</feature>
<evidence type="ECO:0000313" key="3">
    <source>
        <dbReference type="EMBL" id="SMG29829.1"/>
    </source>
</evidence>
<keyword evidence="4" id="KW-1185">Reference proteome</keyword>
<dbReference type="SUPFAM" id="SSF52833">
    <property type="entry name" value="Thioredoxin-like"/>
    <property type="match status" value="1"/>
</dbReference>
<sequence length="137" mass="15487">MGVTNGGSRHKPGGQGTIEGMTEQMTSGGYEEFTSQDGLVLALFWSTSCGPCLRFRRIYRAVDGQFPDIPFGEAEIEIQQRLVRDLEISTIPVLLVFRDGELIYRDPPFHSLNDAPPFLDFMYSEEKFVDFVESLRT</sequence>
<dbReference type="STRING" id="1610489.SAMN06295981_1785"/>
<evidence type="ECO:0000256" key="1">
    <source>
        <dbReference type="SAM" id="MobiDB-lite"/>
    </source>
</evidence>
<dbReference type="Pfam" id="PF00085">
    <property type="entry name" value="Thioredoxin"/>
    <property type="match status" value="1"/>
</dbReference>
<evidence type="ECO:0000259" key="2">
    <source>
        <dbReference type="Pfam" id="PF00085"/>
    </source>
</evidence>
<name>A0A1X7JQP3_9CORY</name>
<gene>
    <name evidence="3" type="ORF">SAMN06295981_1785</name>
</gene>
<dbReference type="Proteomes" id="UP000193309">
    <property type="component" value="Unassembled WGS sequence"/>
</dbReference>
<dbReference type="InterPro" id="IPR036249">
    <property type="entry name" value="Thioredoxin-like_sf"/>
</dbReference>
<accession>A0A1X7JQP3</accession>
<organism evidence="3 4">
    <name type="scientific">Corynebacterium pollutisoli</name>
    <dbReference type="NCBI Taxonomy" id="1610489"/>
    <lineage>
        <taxon>Bacteria</taxon>
        <taxon>Bacillati</taxon>
        <taxon>Actinomycetota</taxon>
        <taxon>Actinomycetes</taxon>
        <taxon>Mycobacteriales</taxon>
        <taxon>Corynebacteriaceae</taxon>
        <taxon>Corynebacterium</taxon>
    </lineage>
</organism>
<reference evidence="4" key="1">
    <citation type="submission" date="2017-04" db="EMBL/GenBank/DDBJ databases">
        <authorList>
            <person name="Varghese N."/>
            <person name="Submissions S."/>
        </authorList>
    </citation>
    <scope>NUCLEOTIDE SEQUENCE [LARGE SCALE GENOMIC DNA]</scope>
    <source>
        <strain evidence="4">VDS</strain>
    </source>
</reference>
<dbReference type="EMBL" id="FXAR01000006">
    <property type="protein sequence ID" value="SMG29829.1"/>
    <property type="molecule type" value="Genomic_DNA"/>
</dbReference>
<dbReference type="InterPro" id="IPR013766">
    <property type="entry name" value="Thioredoxin_domain"/>
</dbReference>
<proteinExistence type="predicted"/>
<dbReference type="CDD" id="cd02947">
    <property type="entry name" value="TRX_family"/>
    <property type="match status" value="1"/>
</dbReference>
<dbReference type="Gene3D" id="3.40.30.10">
    <property type="entry name" value="Glutaredoxin"/>
    <property type="match status" value="1"/>
</dbReference>
<dbReference type="AlphaFoldDB" id="A0A1X7JQP3"/>